<feature type="binding site" evidence="6">
    <location>
        <position position="155"/>
    </location>
    <ligand>
        <name>Mg(2+)</name>
        <dbReference type="ChEBI" id="CHEBI:18420"/>
    </ligand>
</feature>
<gene>
    <name evidence="8" type="ORF">DLJ53_10570</name>
</gene>
<dbReference type="GO" id="GO:0016829">
    <property type="term" value="F:lyase activity"/>
    <property type="evidence" value="ECO:0007669"/>
    <property type="project" value="UniProtKB-KW"/>
</dbReference>
<dbReference type="Gene3D" id="3.20.20.60">
    <property type="entry name" value="Phosphoenolpyruvate-binding domains"/>
    <property type="match status" value="1"/>
</dbReference>
<dbReference type="Proteomes" id="UP000249590">
    <property type="component" value="Unassembled WGS sequence"/>
</dbReference>
<protein>
    <submittedName>
        <fullName evidence="8">CoA ester lyase</fullName>
    </submittedName>
</protein>
<keyword evidence="9" id="KW-1185">Reference proteome</keyword>
<comment type="cofactor">
    <cofactor evidence="1">
        <name>Mg(2+)</name>
        <dbReference type="ChEBI" id="CHEBI:18420"/>
    </cofactor>
</comment>
<dbReference type="Pfam" id="PF03328">
    <property type="entry name" value="HpcH_HpaI"/>
    <property type="match status" value="1"/>
</dbReference>
<dbReference type="OrthoDB" id="9800547at2"/>
<evidence type="ECO:0000256" key="2">
    <source>
        <dbReference type="ARBA" id="ARBA00005568"/>
    </source>
</evidence>
<feature type="domain" description="HpcH/HpaI aldolase/citrate lyase" evidence="7">
    <location>
        <begin position="5"/>
        <end position="224"/>
    </location>
</feature>
<name>A0A8B2NZ59_9HYPH</name>
<evidence type="ECO:0000313" key="8">
    <source>
        <dbReference type="EMBL" id="RAI01840.1"/>
    </source>
</evidence>
<dbReference type="InterPro" id="IPR015813">
    <property type="entry name" value="Pyrv/PenolPyrv_kinase-like_dom"/>
</dbReference>
<keyword evidence="4 6" id="KW-0460">Magnesium</keyword>
<dbReference type="EMBL" id="QHHQ01000002">
    <property type="protein sequence ID" value="RAI01840.1"/>
    <property type="molecule type" value="Genomic_DNA"/>
</dbReference>
<dbReference type="GO" id="GO:0000287">
    <property type="term" value="F:magnesium ion binding"/>
    <property type="evidence" value="ECO:0007669"/>
    <property type="project" value="TreeGrafter"/>
</dbReference>
<dbReference type="PIRSF" id="PIRSF015582">
    <property type="entry name" value="Cit_lyase_B"/>
    <property type="match status" value="1"/>
</dbReference>
<dbReference type="RefSeq" id="WP_111345010.1">
    <property type="nucleotide sequence ID" value="NZ_QHHQ01000002.1"/>
</dbReference>
<evidence type="ECO:0000256" key="3">
    <source>
        <dbReference type="ARBA" id="ARBA00022723"/>
    </source>
</evidence>
<feature type="binding site" evidence="5">
    <location>
        <position position="65"/>
    </location>
    <ligand>
        <name>substrate</name>
    </ligand>
</feature>
<proteinExistence type="inferred from homology"/>
<evidence type="ECO:0000313" key="9">
    <source>
        <dbReference type="Proteomes" id="UP000249590"/>
    </source>
</evidence>
<keyword evidence="3 6" id="KW-0479">Metal-binding</keyword>
<feature type="binding site" evidence="6">
    <location>
        <position position="128"/>
    </location>
    <ligand>
        <name>Mg(2+)</name>
        <dbReference type="ChEBI" id="CHEBI:18420"/>
    </ligand>
</feature>
<reference evidence="8 9" key="1">
    <citation type="submission" date="2018-05" db="EMBL/GenBank/DDBJ databases">
        <title>Acuticoccus sediminis sp. nov., isolated from deep-sea sediment of Indian Ocean.</title>
        <authorList>
            <person name="Liu X."/>
            <person name="Lai Q."/>
            <person name="Du Y."/>
            <person name="Sun F."/>
            <person name="Zhang X."/>
            <person name="Wang S."/>
            <person name="Shao Z."/>
        </authorList>
    </citation>
    <scope>NUCLEOTIDE SEQUENCE [LARGE SCALE GENOMIC DNA]</scope>
    <source>
        <strain evidence="8 9">PTG4-2</strain>
    </source>
</reference>
<keyword evidence="8" id="KW-0456">Lyase</keyword>
<sequence length="285" mass="29825">MTPNRTYLFVPGTEERKTDKALASAADALILDLEDAVAISEKARARDMVRSRLADVAPERQVYVRVNDIETGLTAEDIRAVCTGGLAGIILPKVEAAETVRTVSTLIDRAERSEGLAPGQIRLNAIIETGRGIARAVDIATAGGRLEALMFGAADYTADLGIPTSNVGPHITHGKIATVVASRAGGLAAPVDTVFFDVTDAEGLAADCREAKALGFAGKAVIHPNQIDATNAAFTPSPSEVEAARHLVSAFREAEARGLGAVTVNGKLVDYAMLKVAEKTLALAR</sequence>
<dbReference type="InterPro" id="IPR011206">
    <property type="entry name" value="Citrate_lyase_beta/mcl1/mcl2"/>
</dbReference>
<accession>A0A8B2NZ59</accession>
<dbReference type="InterPro" id="IPR040442">
    <property type="entry name" value="Pyrv_kinase-like_dom_sf"/>
</dbReference>
<feature type="binding site" evidence="5">
    <location>
        <position position="128"/>
    </location>
    <ligand>
        <name>substrate</name>
    </ligand>
</feature>
<evidence type="ECO:0000259" key="7">
    <source>
        <dbReference type="Pfam" id="PF03328"/>
    </source>
</evidence>
<dbReference type="PANTHER" id="PTHR32308:SF0">
    <property type="entry name" value="HPCH_HPAI ALDOLASE_CITRATE LYASE DOMAIN-CONTAINING PROTEIN"/>
    <property type="match status" value="1"/>
</dbReference>
<evidence type="ECO:0000256" key="1">
    <source>
        <dbReference type="ARBA" id="ARBA00001946"/>
    </source>
</evidence>
<dbReference type="SUPFAM" id="SSF51621">
    <property type="entry name" value="Phosphoenolpyruvate/pyruvate domain"/>
    <property type="match status" value="1"/>
</dbReference>
<dbReference type="InterPro" id="IPR005000">
    <property type="entry name" value="Aldolase/citrate-lyase_domain"/>
</dbReference>
<organism evidence="8 9">
    <name type="scientific">Acuticoccus sediminis</name>
    <dbReference type="NCBI Taxonomy" id="2184697"/>
    <lineage>
        <taxon>Bacteria</taxon>
        <taxon>Pseudomonadati</taxon>
        <taxon>Pseudomonadota</taxon>
        <taxon>Alphaproteobacteria</taxon>
        <taxon>Hyphomicrobiales</taxon>
        <taxon>Amorphaceae</taxon>
        <taxon>Acuticoccus</taxon>
    </lineage>
</organism>
<dbReference type="PANTHER" id="PTHR32308">
    <property type="entry name" value="LYASE BETA SUBUNIT, PUTATIVE (AFU_ORTHOLOGUE AFUA_4G13030)-RELATED"/>
    <property type="match status" value="1"/>
</dbReference>
<dbReference type="AlphaFoldDB" id="A0A8B2NZ59"/>
<comment type="similarity">
    <text evidence="2">Belongs to the HpcH/HpaI aldolase family.</text>
</comment>
<evidence type="ECO:0000256" key="5">
    <source>
        <dbReference type="PIRSR" id="PIRSR015582-1"/>
    </source>
</evidence>
<evidence type="ECO:0000256" key="6">
    <source>
        <dbReference type="PIRSR" id="PIRSR015582-2"/>
    </source>
</evidence>
<dbReference type="GO" id="GO:0006107">
    <property type="term" value="P:oxaloacetate metabolic process"/>
    <property type="evidence" value="ECO:0007669"/>
    <property type="project" value="TreeGrafter"/>
</dbReference>
<evidence type="ECO:0000256" key="4">
    <source>
        <dbReference type="ARBA" id="ARBA00022842"/>
    </source>
</evidence>
<comment type="caution">
    <text evidence="8">The sequence shown here is derived from an EMBL/GenBank/DDBJ whole genome shotgun (WGS) entry which is preliminary data.</text>
</comment>